<keyword evidence="1 3" id="KW-0732">Signal</keyword>
<protein>
    <recommendedName>
        <fullName evidence="6">Protein sleepless</fullName>
    </recommendedName>
</protein>
<evidence type="ECO:0000313" key="4">
    <source>
        <dbReference type="EMBL" id="KAI8033111.1"/>
    </source>
</evidence>
<reference evidence="4" key="1">
    <citation type="journal article" date="2023" name="Genome Biol. Evol.">
        <title>Long-read-based Genome Assembly of Drosophila gunungcola Reveals Fewer Chemosensory Genes in Flower-breeding Species.</title>
        <authorList>
            <person name="Negi A."/>
            <person name="Liao B.Y."/>
            <person name="Yeh S.D."/>
        </authorList>
    </citation>
    <scope>NUCLEOTIDE SEQUENCE</scope>
    <source>
        <strain evidence="4">Sukarami</strain>
    </source>
</reference>
<feature type="chain" id="PRO_5040214197" description="Protein sleepless" evidence="3">
    <location>
        <begin position="31"/>
        <end position="176"/>
    </location>
</feature>
<organism evidence="4 5">
    <name type="scientific">Drosophila gunungcola</name>
    <name type="common">fruit fly</name>
    <dbReference type="NCBI Taxonomy" id="103775"/>
    <lineage>
        <taxon>Eukaryota</taxon>
        <taxon>Metazoa</taxon>
        <taxon>Ecdysozoa</taxon>
        <taxon>Arthropoda</taxon>
        <taxon>Hexapoda</taxon>
        <taxon>Insecta</taxon>
        <taxon>Pterygota</taxon>
        <taxon>Neoptera</taxon>
        <taxon>Endopterygota</taxon>
        <taxon>Diptera</taxon>
        <taxon>Brachycera</taxon>
        <taxon>Muscomorpha</taxon>
        <taxon>Ephydroidea</taxon>
        <taxon>Drosophilidae</taxon>
        <taxon>Drosophila</taxon>
        <taxon>Sophophora</taxon>
    </lineage>
</organism>
<gene>
    <name evidence="4" type="ORF">M5D96_014133</name>
</gene>
<dbReference type="EMBL" id="JAMKOV010000190">
    <property type="protein sequence ID" value="KAI8033111.1"/>
    <property type="molecule type" value="Genomic_DNA"/>
</dbReference>
<evidence type="ECO:0000313" key="5">
    <source>
        <dbReference type="Proteomes" id="UP001059596"/>
    </source>
</evidence>
<evidence type="ECO:0000256" key="1">
    <source>
        <dbReference type="ARBA" id="ARBA00022729"/>
    </source>
</evidence>
<keyword evidence="5" id="KW-1185">Reference proteome</keyword>
<dbReference type="Proteomes" id="UP001059596">
    <property type="component" value="Unassembled WGS sequence"/>
</dbReference>
<evidence type="ECO:0008006" key="6">
    <source>
        <dbReference type="Google" id="ProtNLM"/>
    </source>
</evidence>
<comment type="caution">
    <text evidence="4">The sequence shown here is derived from an EMBL/GenBank/DDBJ whole genome shotgun (WGS) entry which is preliminary data.</text>
</comment>
<proteinExistence type="predicted"/>
<dbReference type="Pfam" id="PF17064">
    <property type="entry name" value="QVR"/>
    <property type="match status" value="1"/>
</dbReference>
<dbReference type="InterPro" id="IPR031424">
    <property type="entry name" value="QVR-like"/>
</dbReference>
<evidence type="ECO:0000256" key="2">
    <source>
        <dbReference type="ARBA" id="ARBA00023180"/>
    </source>
</evidence>
<evidence type="ECO:0000256" key="3">
    <source>
        <dbReference type="SAM" id="SignalP"/>
    </source>
</evidence>
<dbReference type="GO" id="GO:0032222">
    <property type="term" value="P:regulation of synaptic transmission, cholinergic"/>
    <property type="evidence" value="ECO:0007669"/>
    <property type="project" value="InterPro"/>
</dbReference>
<accession>A0A9Q0BIF6</accession>
<dbReference type="AlphaFoldDB" id="A0A9Q0BIF6"/>
<keyword evidence="2" id="KW-0325">Glycoprotein</keyword>
<sequence>MCINMECTQKSRSSILLLFVAVFLDKKTLADVLQCYKCSVSIEKYVVDNKTMTTPLCSKFQESFNYTVKCPYSTMCLKSISILHLKNGQNQEVITRGCAQQKNTTQIFRNKHWEQEHLVQEVYDEGCRPINTDLLGGSVKKNCYCRGNLCNSAGFFKLKSYMIITMFLICTFYHKT</sequence>
<name>A0A9Q0BIF6_9MUSC</name>
<dbReference type="GO" id="GO:0030431">
    <property type="term" value="P:sleep"/>
    <property type="evidence" value="ECO:0007669"/>
    <property type="project" value="InterPro"/>
</dbReference>
<feature type="signal peptide" evidence="3">
    <location>
        <begin position="1"/>
        <end position="30"/>
    </location>
</feature>